<dbReference type="Proteomes" id="UP000639396">
    <property type="component" value="Unassembled WGS sequence"/>
</dbReference>
<dbReference type="PANTHER" id="PTHR42850:SF7">
    <property type="entry name" value="BIS(5'-NUCLEOSYL)-TETRAPHOSPHATASE PRPE [ASYMMETRICAL]"/>
    <property type="match status" value="1"/>
</dbReference>
<keyword evidence="4" id="KW-1185">Reference proteome</keyword>
<evidence type="ECO:0000259" key="2">
    <source>
        <dbReference type="Pfam" id="PF16542"/>
    </source>
</evidence>
<dbReference type="Pfam" id="PF16542">
    <property type="entry name" value="PNKP_ligase"/>
    <property type="match status" value="1"/>
</dbReference>
<dbReference type="SUPFAM" id="SSF52540">
    <property type="entry name" value="P-loop containing nucleoside triphosphate hydrolases"/>
    <property type="match status" value="1"/>
</dbReference>
<evidence type="ECO:0000313" key="4">
    <source>
        <dbReference type="Proteomes" id="UP000639396"/>
    </source>
</evidence>
<gene>
    <name evidence="3" type="ORF">IDH45_11005</name>
</gene>
<protein>
    <submittedName>
        <fullName evidence="3">Polynucleotide kinase-phosphatase</fullName>
    </submittedName>
</protein>
<dbReference type="GO" id="GO:0016301">
    <property type="term" value="F:kinase activity"/>
    <property type="evidence" value="ECO:0007669"/>
    <property type="project" value="UniProtKB-KW"/>
</dbReference>
<dbReference type="Gene3D" id="3.40.50.300">
    <property type="entry name" value="P-loop containing nucleotide triphosphate hydrolases"/>
    <property type="match status" value="1"/>
</dbReference>
<dbReference type="InterPro" id="IPR004843">
    <property type="entry name" value="Calcineurin-like_PHP"/>
</dbReference>
<dbReference type="InterPro" id="IPR041780">
    <property type="entry name" value="MPP_PrpE-like"/>
</dbReference>
<dbReference type="GO" id="GO:0016791">
    <property type="term" value="F:phosphatase activity"/>
    <property type="evidence" value="ECO:0007669"/>
    <property type="project" value="TreeGrafter"/>
</dbReference>
<dbReference type="Gene3D" id="3.60.21.10">
    <property type="match status" value="1"/>
</dbReference>
<dbReference type="InterPro" id="IPR024028">
    <property type="entry name" value="PNKP_bac"/>
</dbReference>
<dbReference type="CDD" id="cd07423">
    <property type="entry name" value="MPP_Prp_like"/>
    <property type="match status" value="1"/>
</dbReference>
<dbReference type="Pfam" id="PF00149">
    <property type="entry name" value="Metallophos"/>
    <property type="match status" value="1"/>
</dbReference>
<dbReference type="InterPro" id="IPR027417">
    <property type="entry name" value="P-loop_NTPase"/>
</dbReference>
<dbReference type="SUPFAM" id="SSF56300">
    <property type="entry name" value="Metallo-dependent phosphatases"/>
    <property type="match status" value="1"/>
</dbReference>
<dbReference type="InterPro" id="IPR029052">
    <property type="entry name" value="Metallo-depent_PP-like"/>
</dbReference>
<evidence type="ECO:0000313" key="3">
    <source>
        <dbReference type="EMBL" id="MBD2862511.1"/>
    </source>
</evidence>
<proteinExistence type="predicted"/>
<dbReference type="InterPro" id="IPR050126">
    <property type="entry name" value="Ap4A_hydrolase"/>
</dbReference>
<dbReference type="InterPro" id="IPR032380">
    <property type="entry name" value="PNKP_ligase_dom"/>
</dbReference>
<dbReference type="GO" id="GO:0005737">
    <property type="term" value="C:cytoplasm"/>
    <property type="evidence" value="ECO:0007669"/>
    <property type="project" value="TreeGrafter"/>
</dbReference>
<dbReference type="Pfam" id="PF13671">
    <property type="entry name" value="AAA_33"/>
    <property type="match status" value="1"/>
</dbReference>
<dbReference type="SUPFAM" id="SSF56091">
    <property type="entry name" value="DNA ligase/mRNA capping enzyme, catalytic domain"/>
    <property type="match status" value="1"/>
</dbReference>
<dbReference type="EMBL" id="JACXJA010000013">
    <property type="protein sequence ID" value="MBD2862511.1"/>
    <property type="molecule type" value="Genomic_DNA"/>
</dbReference>
<dbReference type="NCBIfam" id="TIGR04075">
    <property type="entry name" value="bacter_Pnkp"/>
    <property type="match status" value="1"/>
</dbReference>
<keyword evidence="3" id="KW-0808">Transferase</keyword>
<keyword evidence="3" id="KW-0418">Kinase</keyword>
<feature type="domain" description="Calcineurin-like phosphoesterase" evidence="1">
    <location>
        <begin position="220"/>
        <end position="420"/>
    </location>
</feature>
<comment type="caution">
    <text evidence="3">The sequence shown here is derived from an EMBL/GenBank/DDBJ whole genome shotgun (WGS) entry which is preliminary data.</text>
</comment>
<sequence>MYTQEGGESVVTDQIQEAGRTIRFPHAGIVLLVGPSGSGKTTLLRKLADEGVLLETEVISSDQFRMLIGDTEFIDWRNRPKQEADVLYRDYQMISERAFAAMETILDMRCRLGKLTVVDATHLYPEDRKGYIDLAGRSHVPIMALALDVPEEVLLQRDEGRDFPRGRQRVKQQLQSFKRTLRGIKDEGFDSCYIVKDSQLARLGFGRRENPLMADVGNGIDIIGDIHGCYREMIELLARLGYVPDETGIYRHPDGRKLVSVGDVMSRGPESLAAMRFWMRHVESGLAHMVDSNHGWKIARYLEGRNVTLAHGDELLAEELARYAQEAGEAAAEQLRGELKRFLLDAPSHLVFCRNGVRQVVVAHAGIRDNFIGKQSKRIQDFCRYGDTDGVDEKGKPVRKDWYVDHESGELIVWGHDPRPQPTVVRNTVNIDQGVVFGGQLTAYRYPEKQFVSVQAARDYARDPDSPLLAWEKKRFAPPNIRKFTEGYSVLTDVYGEVAVRGQFVKAAIDTVSHFTIPIEELVYIPPTMSPPPGVSSEDAYLEHPRDAFAFYRSQGVTTMVAEKKHMGSRAVLLIFKDENIAADYVGRPTLGTIYTRTGRAFFNPDMEKQVLHRLHADLHQARYFERHRTDLLLLDAEIVPWNLKARELIASQYAHVAETAILDRTKLMEKLRQAEAAGRKVGDWVREMEGKLANARVFQRAFQHYCWDVDGLEGIRIAPFHALAHSGETFFEQPHVWHMEHNRELASLSLLFMETDYRVITDEASEAEAIRWWEEMTEEGHEGIVVKPEHFITRNQNRVLQPAIKVRGRPYLHIIYGMDYLEPDNLKRLKMRKTGKKERHAIMEFALSVEGVERFIRKEPVERVHECVLATLALESEPVDPRL</sequence>
<feature type="domain" description="Polynucleotide kinase-phosphatase ligase" evidence="2">
    <location>
        <begin position="507"/>
        <end position="879"/>
    </location>
</feature>
<organism evidence="3 4">
    <name type="scientific">Paenibacillus oceani</name>
    <dbReference type="NCBI Taxonomy" id="2772510"/>
    <lineage>
        <taxon>Bacteria</taxon>
        <taxon>Bacillati</taxon>
        <taxon>Bacillota</taxon>
        <taxon>Bacilli</taxon>
        <taxon>Bacillales</taxon>
        <taxon>Paenibacillaceae</taxon>
        <taxon>Paenibacillus</taxon>
    </lineage>
</organism>
<dbReference type="AlphaFoldDB" id="A0A927CAL8"/>
<reference evidence="3" key="1">
    <citation type="submission" date="2020-09" db="EMBL/GenBank/DDBJ databases">
        <title>A novel bacterium of genus Paenibacillus, isolated from South China Sea.</title>
        <authorList>
            <person name="Huang H."/>
            <person name="Mo K."/>
            <person name="Hu Y."/>
        </authorList>
    </citation>
    <scope>NUCLEOTIDE SEQUENCE</scope>
    <source>
        <strain evidence="3">IB182363</strain>
    </source>
</reference>
<accession>A0A927CAL8</accession>
<dbReference type="Gene3D" id="3.30.470.30">
    <property type="entry name" value="DNA ligase/mRNA capping enzyme"/>
    <property type="match status" value="2"/>
</dbReference>
<dbReference type="CDD" id="cd00009">
    <property type="entry name" value="AAA"/>
    <property type="match status" value="1"/>
</dbReference>
<dbReference type="PANTHER" id="PTHR42850">
    <property type="entry name" value="METALLOPHOSPHOESTERASE"/>
    <property type="match status" value="1"/>
</dbReference>
<evidence type="ECO:0000259" key="1">
    <source>
        <dbReference type="Pfam" id="PF00149"/>
    </source>
</evidence>
<name>A0A927CAL8_9BACL</name>